<evidence type="ECO:0000313" key="2">
    <source>
        <dbReference type="Proteomes" id="UP000537592"/>
    </source>
</evidence>
<comment type="caution">
    <text evidence="1">The sequence shown here is derived from an EMBL/GenBank/DDBJ whole genome shotgun (WGS) entry which is preliminary data.</text>
</comment>
<evidence type="ECO:0000313" key="1">
    <source>
        <dbReference type="EMBL" id="MBB3809599.1"/>
    </source>
</evidence>
<sequence length="110" mass="12407">MKKEKIYDFAIDNPLTDDRRKIIEAHIKKAAQSSGMPLRFGWAQEDARDLRIAVGPVEIEVRFHAEKAELFAAAPIWARMLFTDAKKVELKTMIEKVIVASGLRGPVETA</sequence>
<gene>
    <name evidence="1" type="ORF">FHS81_001681</name>
</gene>
<name>A0A7W6EGN9_9HYPH</name>
<reference evidence="1 2" key="1">
    <citation type="submission" date="2020-08" db="EMBL/GenBank/DDBJ databases">
        <title>Genomic Encyclopedia of Type Strains, Phase IV (KMG-IV): sequencing the most valuable type-strain genomes for metagenomic binning, comparative biology and taxonomic classification.</title>
        <authorList>
            <person name="Goeker M."/>
        </authorList>
    </citation>
    <scope>NUCLEOTIDE SEQUENCE [LARGE SCALE GENOMIC DNA]</scope>
    <source>
        <strain evidence="1 2">DSM 28760</strain>
    </source>
</reference>
<dbReference type="EMBL" id="JACICC010000003">
    <property type="protein sequence ID" value="MBB3809599.1"/>
    <property type="molecule type" value="Genomic_DNA"/>
</dbReference>
<dbReference type="Proteomes" id="UP000537592">
    <property type="component" value="Unassembled WGS sequence"/>
</dbReference>
<accession>A0A7W6EGN9</accession>
<dbReference type="AlphaFoldDB" id="A0A7W6EGN9"/>
<organism evidence="1 2">
    <name type="scientific">Pseudochelatococcus contaminans</name>
    <dbReference type="NCBI Taxonomy" id="1538103"/>
    <lineage>
        <taxon>Bacteria</taxon>
        <taxon>Pseudomonadati</taxon>
        <taxon>Pseudomonadota</taxon>
        <taxon>Alphaproteobacteria</taxon>
        <taxon>Hyphomicrobiales</taxon>
        <taxon>Chelatococcaceae</taxon>
        <taxon>Pseudochelatococcus</taxon>
    </lineage>
</organism>
<keyword evidence="2" id="KW-1185">Reference proteome</keyword>
<dbReference type="RefSeq" id="WP_183751805.1">
    <property type="nucleotide sequence ID" value="NZ_JACICC010000003.1"/>
</dbReference>
<proteinExistence type="predicted"/>
<protein>
    <submittedName>
        <fullName evidence="1">Uncharacterized protein</fullName>
    </submittedName>
</protein>